<dbReference type="EMBL" id="KZ996715">
    <property type="protein sequence ID" value="RKO88438.1"/>
    <property type="molecule type" value="Genomic_DNA"/>
</dbReference>
<feature type="signal peptide" evidence="2">
    <location>
        <begin position="1"/>
        <end position="23"/>
    </location>
</feature>
<proteinExistence type="predicted"/>
<accession>A0A4P9WBA6</accession>
<name>A0A4P9WBA6_9FUNG</name>
<keyword evidence="4" id="KW-1185">Reference proteome</keyword>
<evidence type="ECO:0000313" key="4">
    <source>
        <dbReference type="Proteomes" id="UP000269721"/>
    </source>
</evidence>
<evidence type="ECO:0000256" key="2">
    <source>
        <dbReference type="SAM" id="SignalP"/>
    </source>
</evidence>
<dbReference type="AlphaFoldDB" id="A0A4P9WBA6"/>
<evidence type="ECO:0000256" key="1">
    <source>
        <dbReference type="SAM" id="MobiDB-lite"/>
    </source>
</evidence>
<sequence length="552" mass="58555">MSPSLFLLKPVPILPVIAAALEAVEPNREIEAEAVVQKAFPIDTLPILPIRRNDYACNYYDTDDDQDLRAAFRQARPARDPCPEEEDEVEILYVGGEEKDSFDFEKRIEEDCWAEDIESVSVVPVVADAEATLAPATCIPDEAPFAEHILSVLAATVEALGSEVEAIVVRRAEIAEVVAPLEAEDILPVGAASRRDGGARREVEPSVCAPSSPVLPVVHAQLVDAEVMQAEAQILDPMAPVDAKLIIPVAGVPVEAQELPREVDTELVESPASIAAGLILPVVATAVEGEEIVCEAQLISTEVVQVEAEIVQSQAPEEAELILPVVATAVEAEELDREDEVTVFETSSPVSPSLVLPVVQTLLDGAEAHEIGREGVATVLKASSPVIPLLIVPVTEVKAEKLDREFTAVVVDASSAVVPSGVLAAIEKLVMVTIEPAAASVDAVKLPAVNSHPHTPDQSGPASATENPPIPFPVSFHMRFPHTTLCSATAAGKASARIAWPIRSGKLDTSRSPAPSFEKSTATSVSAFHLTTSARVESADSVDLKATPAYWR</sequence>
<reference evidence="4" key="1">
    <citation type="journal article" date="2018" name="Nat. Microbiol.">
        <title>Leveraging single-cell genomics to expand the fungal tree of life.</title>
        <authorList>
            <person name="Ahrendt S.R."/>
            <person name="Quandt C.A."/>
            <person name="Ciobanu D."/>
            <person name="Clum A."/>
            <person name="Salamov A."/>
            <person name="Andreopoulos B."/>
            <person name="Cheng J.F."/>
            <person name="Woyke T."/>
            <person name="Pelin A."/>
            <person name="Henrissat B."/>
            <person name="Reynolds N.K."/>
            <person name="Benny G.L."/>
            <person name="Smith M.E."/>
            <person name="James T.Y."/>
            <person name="Grigoriev I.V."/>
        </authorList>
    </citation>
    <scope>NUCLEOTIDE SEQUENCE [LARGE SCALE GENOMIC DNA]</scope>
</reference>
<dbReference type="Proteomes" id="UP000269721">
    <property type="component" value="Unassembled WGS sequence"/>
</dbReference>
<protein>
    <submittedName>
        <fullName evidence="3">Uncharacterized protein</fullName>
    </submittedName>
</protein>
<feature type="region of interest" description="Disordered" evidence="1">
    <location>
        <begin position="449"/>
        <end position="468"/>
    </location>
</feature>
<evidence type="ECO:0000313" key="3">
    <source>
        <dbReference type="EMBL" id="RKO88438.1"/>
    </source>
</evidence>
<keyword evidence="2" id="KW-0732">Signal</keyword>
<feature type="chain" id="PRO_5020617179" evidence="2">
    <location>
        <begin position="24"/>
        <end position="552"/>
    </location>
</feature>
<gene>
    <name evidence="3" type="ORF">BDK51DRAFT_28267</name>
</gene>
<organism evidence="3 4">
    <name type="scientific">Blyttiomyces helicus</name>
    <dbReference type="NCBI Taxonomy" id="388810"/>
    <lineage>
        <taxon>Eukaryota</taxon>
        <taxon>Fungi</taxon>
        <taxon>Fungi incertae sedis</taxon>
        <taxon>Chytridiomycota</taxon>
        <taxon>Chytridiomycota incertae sedis</taxon>
        <taxon>Chytridiomycetes</taxon>
        <taxon>Chytridiomycetes incertae sedis</taxon>
        <taxon>Blyttiomyces</taxon>
    </lineage>
</organism>
<feature type="compositionally biased region" description="Polar residues" evidence="1">
    <location>
        <begin position="452"/>
        <end position="466"/>
    </location>
</feature>